<protein>
    <submittedName>
        <fullName evidence="3">Uncharacterized protein</fullName>
    </submittedName>
</protein>
<evidence type="ECO:0000313" key="3">
    <source>
        <dbReference type="EMBL" id="CAL4072054.1"/>
    </source>
</evidence>
<organism evidence="3 4">
    <name type="scientific">Meganyctiphanes norvegica</name>
    <name type="common">Northern krill</name>
    <name type="synonym">Thysanopoda norvegica</name>
    <dbReference type="NCBI Taxonomy" id="48144"/>
    <lineage>
        <taxon>Eukaryota</taxon>
        <taxon>Metazoa</taxon>
        <taxon>Ecdysozoa</taxon>
        <taxon>Arthropoda</taxon>
        <taxon>Crustacea</taxon>
        <taxon>Multicrustacea</taxon>
        <taxon>Malacostraca</taxon>
        <taxon>Eumalacostraca</taxon>
        <taxon>Eucarida</taxon>
        <taxon>Euphausiacea</taxon>
        <taxon>Euphausiidae</taxon>
        <taxon>Meganyctiphanes</taxon>
    </lineage>
</organism>
<dbReference type="GO" id="GO:0005886">
    <property type="term" value="C:plasma membrane"/>
    <property type="evidence" value="ECO:0007669"/>
    <property type="project" value="TreeGrafter"/>
</dbReference>
<dbReference type="GO" id="GO:0008643">
    <property type="term" value="P:carbohydrate transport"/>
    <property type="evidence" value="ECO:0007669"/>
    <property type="project" value="InterPro"/>
</dbReference>
<evidence type="ECO:0000256" key="2">
    <source>
        <dbReference type="SAM" id="Phobius"/>
    </source>
</evidence>
<accession>A0AAV2Q7V3</accession>
<dbReference type="PANTHER" id="PTHR11328">
    <property type="entry name" value="MAJOR FACILITATOR SUPERFAMILY DOMAIN-CONTAINING PROTEIN"/>
    <property type="match status" value="1"/>
</dbReference>
<dbReference type="GO" id="GO:0015293">
    <property type="term" value="F:symporter activity"/>
    <property type="evidence" value="ECO:0007669"/>
    <property type="project" value="InterPro"/>
</dbReference>
<dbReference type="Proteomes" id="UP001497623">
    <property type="component" value="Unassembled WGS sequence"/>
</dbReference>
<keyword evidence="4" id="KW-1185">Reference proteome</keyword>
<proteinExistence type="inferred from homology"/>
<comment type="similarity">
    <text evidence="1">Belongs to the major facilitator superfamily.</text>
</comment>
<keyword evidence="2" id="KW-0472">Membrane</keyword>
<dbReference type="InterPro" id="IPR039672">
    <property type="entry name" value="MFS_2"/>
</dbReference>
<dbReference type="AlphaFoldDB" id="A0AAV2Q7V3"/>
<dbReference type="PANTHER" id="PTHR11328:SF28">
    <property type="entry name" value="MAJOR FACILITATOR SUPERFAMILY DOMAIN-CONTAINING PROTEIN 12"/>
    <property type="match status" value="1"/>
</dbReference>
<keyword evidence="2" id="KW-0812">Transmembrane</keyword>
<feature type="transmembrane region" description="Helical" evidence="2">
    <location>
        <begin position="101"/>
        <end position="125"/>
    </location>
</feature>
<keyword evidence="2" id="KW-1133">Transmembrane helix</keyword>
<dbReference type="EMBL" id="CAXKWB010004100">
    <property type="protein sequence ID" value="CAL4072054.1"/>
    <property type="molecule type" value="Genomic_DNA"/>
</dbReference>
<feature type="transmembrane region" description="Helical" evidence="2">
    <location>
        <begin position="28"/>
        <end position="52"/>
    </location>
</feature>
<name>A0AAV2Q7V3_MEGNR</name>
<feature type="transmembrane region" description="Helical" evidence="2">
    <location>
        <begin position="64"/>
        <end position="89"/>
    </location>
</feature>
<reference evidence="3 4" key="1">
    <citation type="submission" date="2024-05" db="EMBL/GenBank/DDBJ databases">
        <authorList>
            <person name="Wallberg A."/>
        </authorList>
    </citation>
    <scope>NUCLEOTIDE SEQUENCE [LARGE SCALE GENOMIC DNA]</scope>
</reference>
<evidence type="ECO:0000256" key="1">
    <source>
        <dbReference type="ARBA" id="ARBA00008335"/>
    </source>
</evidence>
<feature type="non-terminal residue" evidence="3">
    <location>
        <position position="1"/>
    </location>
</feature>
<sequence>VTFSLGCLVGLMSCIWIGLDHSSAFRTWGIYVVAGMLGKGGSTLLITSLSFTADLIGDNVEGSAFVYGFMSLVEKVSNGIIFMIIQTIGDQPENKEEGTSYYRLVMTFSCGAPCLLGILVILTLINRHVGGNRAMSLSNGVENPALNCNDTKM</sequence>
<gene>
    <name evidence="3" type="ORF">MNOR_LOCUS8729</name>
</gene>
<evidence type="ECO:0000313" key="4">
    <source>
        <dbReference type="Proteomes" id="UP001497623"/>
    </source>
</evidence>
<comment type="caution">
    <text evidence="3">The sequence shown here is derived from an EMBL/GenBank/DDBJ whole genome shotgun (WGS) entry which is preliminary data.</text>
</comment>